<evidence type="ECO:0000313" key="3">
    <source>
        <dbReference type="Proteomes" id="UP000789831"/>
    </source>
</evidence>
<dbReference type="EMBL" id="CAJVPL010001749">
    <property type="protein sequence ID" value="CAG8585933.1"/>
    <property type="molecule type" value="Genomic_DNA"/>
</dbReference>
<proteinExistence type="predicted"/>
<feature type="coiled-coil region" evidence="1">
    <location>
        <begin position="367"/>
        <end position="462"/>
    </location>
</feature>
<evidence type="ECO:0000256" key="1">
    <source>
        <dbReference type="SAM" id="Coils"/>
    </source>
</evidence>
<dbReference type="AlphaFoldDB" id="A0A9N9C478"/>
<keyword evidence="3" id="KW-1185">Reference proteome</keyword>
<organism evidence="2 3">
    <name type="scientific">Ambispora gerdemannii</name>
    <dbReference type="NCBI Taxonomy" id="144530"/>
    <lineage>
        <taxon>Eukaryota</taxon>
        <taxon>Fungi</taxon>
        <taxon>Fungi incertae sedis</taxon>
        <taxon>Mucoromycota</taxon>
        <taxon>Glomeromycotina</taxon>
        <taxon>Glomeromycetes</taxon>
        <taxon>Archaeosporales</taxon>
        <taxon>Ambisporaceae</taxon>
        <taxon>Ambispora</taxon>
    </lineage>
</organism>
<reference evidence="2" key="1">
    <citation type="submission" date="2021-06" db="EMBL/GenBank/DDBJ databases">
        <authorList>
            <person name="Kallberg Y."/>
            <person name="Tangrot J."/>
            <person name="Rosling A."/>
        </authorList>
    </citation>
    <scope>NUCLEOTIDE SEQUENCE</scope>
    <source>
        <strain evidence="2">MT106</strain>
    </source>
</reference>
<dbReference type="Proteomes" id="UP000789831">
    <property type="component" value="Unassembled WGS sequence"/>
</dbReference>
<evidence type="ECO:0000313" key="2">
    <source>
        <dbReference type="EMBL" id="CAG8585933.1"/>
    </source>
</evidence>
<keyword evidence="1" id="KW-0175">Coiled coil</keyword>
<comment type="caution">
    <text evidence="2">The sequence shown here is derived from an EMBL/GenBank/DDBJ whole genome shotgun (WGS) entry which is preliminary data.</text>
</comment>
<gene>
    <name evidence="2" type="ORF">AGERDE_LOCUS8364</name>
</gene>
<protein>
    <submittedName>
        <fullName evidence="2">329_t:CDS:1</fullName>
    </submittedName>
</protein>
<name>A0A9N9C478_9GLOM</name>
<sequence length="517" mass="61279">MNIQLADTQYSILAEDQRQKLKLLFEAISIEQNHFSFEIKDDGLEKNESDSELEDEIFFLVRLHAPFLSDLKVDYTIPCTIKYQWEHEDTPEILEAAIYCHRKLNNYYDDENNINIPQEILDRDAEKRDNWHLYKSAFNNLSEARWQEKFFEDTEKYLPGFHYLYDFQWEPVPGHNDFGQNDLILTDGCGCFAVVEVKFISPSNSEDIILDKLHKVDEQAKKYRDLFLKANRDDINVLTVIGVTFTNQDDGTVGFVDDFDENIAYAIKYNRRLNRVSASSIDSTVNNPNLTFEDGRLKYSRTKFEKREKQSGALRKSMFKKSADDELGIHEKSFLNHDLILGDSTTTHHNPQKRGIELIVQNLCDWDREMKQEVSRLEAIIQKQSERERELYVNHVNEIEEIQQRNEKRFEKQEKRRNKLQDEIQRQEDLVERLQQEKKNVKQVLMRKIDKLQQKVELLQGNQTNNNMNKKLVHLNMHTYTATIEFESVTNITMNFDICVDLDQFFLIYKERKVLCI</sequence>
<accession>A0A9N9C478</accession>
<dbReference type="OrthoDB" id="2366574at2759"/>